<dbReference type="EMBL" id="VIGB01000003">
    <property type="protein sequence ID" value="TQF02373.1"/>
    <property type="molecule type" value="Genomic_DNA"/>
</dbReference>
<evidence type="ECO:0000313" key="1">
    <source>
        <dbReference type="EMBL" id="TQF02373.1"/>
    </source>
</evidence>
<accession>A0A540W058</accession>
<dbReference type="AlphaFoldDB" id="A0A540W058"/>
<dbReference type="OrthoDB" id="3871240at2"/>
<proteinExistence type="predicted"/>
<dbReference type="Proteomes" id="UP000319103">
    <property type="component" value="Unassembled WGS sequence"/>
</dbReference>
<evidence type="ECO:0000313" key="2">
    <source>
        <dbReference type="Proteomes" id="UP000319103"/>
    </source>
</evidence>
<gene>
    <name evidence="1" type="ORF">E6W39_08920</name>
</gene>
<name>A0A540W058_9ACTN</name>
<protein>
    <submittedName>
        <fullName evidence="1">Uncharacterized protein</fullName>
    </submittedName>
</protein>
<reference evidence="1 2" key="1">
    <citation type="submission" date="2019-06" db="EMBL/GenBank/DDBJ databases">
        <title>Description of Kitasatospora acidophila sp. nov. isolated from pine grove soil, and reclassification of Streptomyces novaecaesareae to Kitasatospora novaeceasareae comb. nov.</title>
        <authorList>
            <person name="Kim M.J."/>
        </authorList>
    </citation>
    <scope>NUCLEOTIDE SEQUENCE [LARGE SCALE GENOMIC DNA]</scope>
    <source>
        <strain evidence="1 2">MMS16-CNU292</strain>
    </source>
</reference>
<keyword evidence="2" id="KW-1185">Reference proteome</keyword>
<comment type="caution">
    <text evidence="1">The sequence shown here is derived from an EMBL/GenBank/DDBJ whole genome shotgun (WGS) entry which is preliminary data.</text>
</comment>
<sequence length="116" mass="12627">MTSDELTSRVGARSREQVESALARLEYIGDTPFEPSPARHGSLDGYRWALGRARLAPVTTSMASGPEGPCPAQLGAEQQAAQVRHLDLRVDQAQREYARGVHDALAWVCARSDVQP</sequence>
<organism evidence="1 2">
    <name type="scientific">Kitasatospora acidiphila</name>
    <dbReference type="NCBI Taxonomy" id="2567942"/>
    <lineage>
        <taxon>Bacteria</taxon>
        <taxon>Bacillati</taxon>
        <taxon>Actinomycetota</taxon>
        <taxon>Actinomycetes</taxon>
        <taxon>Kitasatosporales</taxon>
        <taxon>Streptomycetaceae</taxon>
        <taxon>Kitasatospora</taxon>
    </lineage>
</organism>
<dbReference type="RefSeq" id="WP_141633067.1">
    <property type="nucleotide sequence ID" value="NZ_VIGB01000003.1"/>
</dbReference>